<reference evidence="5 6" key="1">
    <citation type="submission" date="2020-01" db="EMBL/GenBank/DDBJ databases">
        <title>Spongiivirga citrea KCTC 32990T.</title>
        <authorList>
            <person name="Wang G."/>
        </authorList>
    </citation>
    <scope>NUCLEOTIDE SEQUENCE [LARGE SCALE GENOMIC DNA]</scope>
    <source>
        <strain evidence="5 6">KCTC 32990</strain>
    </source>
</reference>
<dbReference type="RefSeq" id="WP_164031503.1">
    <property type="nucleotide sequence ID" value="NZ_JAABOQ010000003.1"/>
</dbReference>
<evidence type="ECO:0000313" key="6">
    <source>
        <dbReference type="Proteomes" id="UP000474296"/>
    </source>
</evidence>
<dbReference type="InterPro" id="IPR002081">
    <property type="entry name" value="Cryptochrome/DNA_photolyase_1"/>
</dbReference>
<feature type="domain" description="Cryptochrome/DNA photolyase FAD-binding" evidence="4">
    <location>
        <begin position="75"/>
        <end position="195"/>
    </location>
</feature>
<organism evidence="5 6">
    <name type="scientific">Spongiivirga citrea</name>
    <dbReference type="NCBI Taxonomy" id="1481457"/>
    <lineage>
        <taxon>Bacteria</taxon>
        <taxon>Pseudomonadati</taxon>
        <taxon>Bacteroidota</taxon>
        <taxon>Flavobacteriia</taxon>
        <taxon>Flavobacteriales</taxon>
        <taxon>Flavobacteriaceae</taxon>
        <taxon>Spongiivirga</taxon>
    </lineage>
</organism>
<dbReference type="Gene3D" id="1.10.579.10">
    <property type="entry name" value="DNA Cyclobutane Dipyrimidine Photolyase, subunit A, domain 3"/>
    <property type="match status" value="1"/>
</dbReference>
<accession>A0A6M0CP21</accession>
<dbReference type="InterPro" id="IPR036134">
    <property type="entry name" value="Crypto/Photolyase_FAD-like_sf"/>
</dbReference>
<comment type="caution">
    <text evidence="5">The sequence shown here is derived from an EMBL/GenBank/DDBJ whole genome shotgun (WGS) entry which is preliminary data.</text>
</comment>
<keyword evidence="6" id="KW-1185">Reference proteome</keyword>
<evidence type="ECO:0000259" key="4">
    <source>
        <dbReference type="Pfam" id="PF03441"/>
    </source>
</evidence>
<dbReference type="EMBL" id="JAABOQ010000003">
    <property type="protein sequence ID" value="NER17227.1"/>
    <property type="molecule type" value="Genomic_DNA"/>
</dbReference>
<dbReference type="GO" id="GO:0071949">
    <property type="term" value="F:FAD binding"/>
    <property type="evidence" value="ECO:0007669"/>
    <property type="project" value="TreeGrafter"/>
</dbReference>
<dbReference type="GO" id="GO:0032922">
    <property type="term" value="P:circadian regulation of gene expression"/>
    <property type="evidence" value="ECO:0007669"/>
    <property type="project" value="TreeGrafter"/>
</dbReference>
<dbReference type="Proteomes" id="UP000474296">
    <property type="component" value="Unassembled WGS sequence"/>
</dbReference>
<gene>
    <name evidence="5" type="ORF">GWK10_08390</name>
</gene>
<feature type="binding site" evidence="3">
    <location>
        <position position="75"/>
    </location>
    <ligand>
        <name>FAD</name>
        <dbReference type="ChEBI" id="CHEBI:57692"/>
    </ligand>
</feature>
<feature type="binding site" evidence="3">
    <location>
        <position position="30"/>
    </location>
    <ligand>
        <name>FAD</name>
        <dbReference type="ChEBI" id="CHEBI:57692"/>
    </ligand>
</feature>
<dbReference type="AlphaFoldDB" id="A0A6M0CP21"/>
<feature type="binding site" evidence="3">
    <location>
        <begin position="172"/>
        <end position="174"/>
    </location>
    <ligand>
        <name>FAD</name>
        <dbReference type="ChEBI" id="CHEBI:57692"/>
    </ligand>
</feature>
<keyword evidence="5" id="KW-0456">Lyase</keyword>
<evidence type="ECO:0000313" key="5">
    <source>
        <dbReference type="EMBL" id="NER17227.1"/>
    </source>
</evidence>
<keyword evidence="2 3" id="KW-0274">FAD</keyword>
<keyword evidence="1 3" id="KW-0285">Flavoprotein</keyword>
<dbReference type="GO" id="GO:0003677">
    <property type="term" value="F:DNA binding"/>
    <property type="evidence" value="ECO:0007669"/>
    <property type="project" value="TreeGrafter"/>
</dbReference>
<dbReference type="InterPro" id="IPR005101">
    <property type="entry name" value="Cryptochr/Photolyase_FAD-bd"/>
</dbReference>
<evidence type="ECO:0000256" key="3">
    <source>
        <dbReference type="PIRSR" id="PIRSR602081-1"/>
    </source>
</evidence>
<evidence type="ECO:0000256" key="2">
    <source>
        <dbReference type="ARBA" id="ARBA00022827"/>
    </source>
</evidence>
<evidence type="ECO:0000256" key="1">
    <source>
        <dbReference type="ARBA" id="ARBA00022630"/>
    </source>
</evidence>
<dbReference type="GO" id="GO:0003904">
    <property type="term" value="F:deoxyribodipyrimidine photo-lyase activity"/>
    <property type="evidence" value="ECO:0007669"/>
    <property type="project" value="TreeGrafter"/>
</dbReference>
<comment type="cofactor">
    <cofactor evidence="3">
        <name>FAD</name>
        <dbReference type="ChEBI" id="CHEBI:57692"/>
    </cofactor>
    <text evidence="3">Binds 1 FAD per subunit.</text>
</comment>
<dbReference type="PANTHER" id="PTHR11455">
    <property type="entry name" value="CRYPTOCHROME"/>
    <property type="match status" value="1"/>
</dbReference>
<dbReference type="Gene3D" id="1.25.40.80">
    <property type="match status" value="1"/>
</dbReference>
<protein>
    <submittedName>
        <fullName evidence="5">Deoxyribodipyrimidine photolyase</fullName>
    </submittedName>
</protein>
<dbReference type="Pfam" id="PF03441">
    <property type="entry name" value="FAD_binding_7"/>
    <property type="match status" value="1"/>
</dbReference>
<dbReference type="SUPFAM" id="SSF48173">
    <property type="entry name" value="Cryptochrome/photolyase FAD-binding domain"/>
    <property type="match status" value="1"/>
</dbReference>
<dbReference type="GO" id="GO:0005737">
    <property type="term" value="C:cytoplasm"/>
    <property type="evidence" value="ECO:0007669"/>
    <property type="project" value="TreeGrafter"/>
</dbReference>
<sequence>MNSVREIQYEFPISIEAILNRIDLIDPIKYGKTRNFINGAVTYLSPYISRGVISTKQVLANVLEKGYKTYDIEKFIQELAWRDYWQQVWIAKGNKINTDLKRPQEDVTNHELAHAVIEGQTGITAIDIAIKELYESGYMHNHIRMYTAAIACNMAKSHWLTPARWMYYHLIDGDWASNALSWQWVAGASANKKYVANQENINKYCFTNDQETFLDVPYDAFGNFDTPTVLQETINPALQTNLPKSDEITLQNDVPTCFYNYYNLDPNWLSSTQTNNILLIEPSHFEHYPISDNSMNFMLDLSKNISNIQVYVGEFETFINEHQPTNTHYKEHPLNKHYKGTEHDRDWMFDVTGYYPSFFGFWKQCKKELKKA</sequence>
<dbReference type="GO" id="GO:0043153">
    <property type="term" value="P:entrainment of circadian clock by photoperiod"/>
    <property type="evidence" value="ECO:0007669"/>
    <property type="project" value="TreeGrafter"/>
</dbReference>
<name>A0A6M0CP21_9FLAO</name>
<dbReference type="PANTHER" id="PTHR11455:SF18">
    <property type="entry name" value="SI:CH1073-390K14.1"/>
    <property type="match status" value="1"/>
</dbReference>
<proteinExistence type="predicted"/>